<dbReference type="GO" id="GO:1990404">
    <property type="term" value="F:NAD+-protein mono-ADP-ribosyltransferase activity"/>
    <property type="evidence" value="ECO:0007669"/>
    <property type="project" value="TreeGrafter"/>
</dbReference>
<reference evidence="8 9" key="1">
    <citation type="submission" date="2019-12" db="EMBL/GenBank/DDBJ databases">
        <authorList>
            <person name="Alioto T."/>
            <person name="Alioto T."/>
            <person name="Gomez Garrido J."/>
        </authorList>
    </citation>
    <scope>NUCLEOTIDE SEQUENCE [LARGE SCALE GENOMIC DNA]</scope>
</reference>
<protein>
    <submittedName>
        <fullName evidence="8">Poly [ADP-ribose] polymerase 1</fullName>
    </submittedName>
</protein>
<comment type="caution">
    <text evidence="8">The sequence shown here is derived from an EMBL/GenBank/DDBJ whole genome shotgun (WGS) entry which is preliminary data.</text>
</comment>
<gene>
    <name evidence="8" type="ORF">OLEA9_A114029</name>
</gene>
<dbReference type="OrthoDB" id="1734334at2759"/>
<keyword evidence="3" id="KW-0808">Transferase</keyword>
<evidence type="ECO:0000256" key="6">
    <source>
        <dbReference type="ARBA" id="ARBA00023242"/>
    </source>
</evidence>
<feature type="domain" description="PARP catalytic" evidence="7">
    <location>
        <begin position="88"/>
        <end position="161"/>
    </location>
</feature>
<evidence type="ECO:0000256" key="2">
    <source>
        <dbReference type="ARBA" id="ARBA00022676"/>
    </source>
</evidence>
<dbReference type="EMBL" id="CACTIH010001821">
    <property type="protein sequence ID" value="CAA2964224.1"/>
    <property type="molecule type" value="Genomic_DNA"/>
</dbReference>
<organism evidence="8 9">
    <name type="scientific">Olea europaea subsp. europaea</name>
    <dbReference type="NCBI Taxonomy" id="158383"/>
    <lineage>
        <taxon>Eukaryota</taxon>
        <taxon>Viridiplantae</taxon>
        <taxon>Streptophyta</taxon>
        <taxon>Embryophyta</taxon>
        <taxon>Tracheophyta</taxon>
        <taxon>Spermatophyta</taxon>
        <taxon>Magnoliopsida</taxon>
        <taxon>eudicotyledons</taxon>
        <taxon>Gunneridae</taxon>
        <taxon>Pentapetalae</taxon>
        <taxon>asterids</taxon>
        <taxon>lamiids</taxon>
        <taxon>Lamiales</taxon>
        <taxon>Oleaceae</taxon>
        <taxon>Oleeae</taxon>
        <taxon>Olea</taxon>
    </lineage>
</organism>
<dbReference type="SUPFAM" id="SSF47587">
    <property type="entry name" value="Domain of poly(ADP-ribose) polymerase"/>
    <property type="match status" value="1"/>
</dbReference>
<evidence type="ECO:0000256" key="1">
    <source>
        <dbReference type="ARBA" id="ARBA00004123"/>
    </source>
</evidence>
<dbReference type="Pfam" id="PF02877">
    <property type="entry name" value="PARP_reg"/>
    <property type="match status" value="1"/>
</dbReference>
<dbReference type="AlphaFoldDB" id="A0A8S0QCE7"/>
<dbReference type="GO" id="GO:0005730">
    <property type="term" value="C:nucleolus"/>
    <property type="evidence" value="ECO:0007669"/>
    <property type="project" value="TreeGrafter"/>
</dbReference>
<dbReference type="Gramene" id="OE9A114029T1">
    <property type="protein sequence ID" value="OE9A114029C1"/>
    <property type="gene ID" value="OE9A114029"/>
</dbReference>
<dbReference type="PROSITE" id="PS51059">
    <property type="entry name" value="PARP_CATALYTIC"/>
    <property type="match status" value="1"/>
</dbReference>
<dbReference type="GO" id="GO:0003950">
    <property type="term" value="F:NAD+ poly-ADP-ribosyltransferase activity"/>
    <property type="evidence" value="ECO:0007669"/>
    <property type="project" value="InterPro"/>
</dbReference>
<sequence length="161" mass="18630">MYTILIVGGRLSFEALTPIHNWLNSTTYAPSLKESLVDANNRFFTIIPSICLHVIKDEEDFLKVQMLEAPQDIEIASRVVGFDMNNDESIDEKYKKQICHVSPLSHDSEDYRPIEKYIRTTHVPSHTERALELEKGSEFNKDASYQVKLKNKMPLRHFDCT</sequence>
<evidence type="ECO:0000256" key="3">
    <source>
        <dbReference type="ARBA" id="ARBA00022679"/>
    </source>
</evidence>
<keyword evidence="5" id="KW-0520">NAD</keyword>
<name>A0A8S0QCE7_OLEEU</name>
<accession>A0A8S0QCE7</accession>
<evidence type="ECO:0000313" key="8">
    <source>
        <dbReference type="EMBL" id="CAA2964224.1"/>
    </source>
</evidence>
<evidence type="ECO:0000256" key="4">
    <source>
        <dbReference type="ARBA" id="ARBA00022695"/>
    </source>
</evidence>
<keyword evidence="6" id="KW-0539">Nucleus</keyword>
<dbReference type="GO" id="GO:0070212">
    <property type="term" value="P:protein poly-ADP-ribosylation"/>
    <property type="evidence" value="ECO:0007669"/>
    <property type="project" value="TreeGrafter"/>
</dbReference>
<evidence type="ECO:0000313" key="9">
    <source>
        <dbReference type="Proteomes" id="UP000594638"/>
    </source>
</evidence>
<dbReference type="InterPro" id="IPR036616">
    <property type="entry name" value="Poly(ADP-ribose)pol_reg_dom_sf"/>
</dbReference>
<comment type="subcellular location">
    <subcellularLocation>
        <location evidence="1">Nucleus</location>
    </subcellularLocation>
</comment>
<keyword evidence="2" id="KW-0328">Glycosyltransferase</keyword>
<dbReference type="Gene3D" id="1.20.142.10">
    <property type="entry name" value="Poly(ADP-ribose) polymerase, regulatory domain"/>
    <property type="match status" value="1"/>
</dbReference>
<dbReference type="Proteomes" id="UP000594638">
    <property type="component" value="Unassembled WGS sequence"/>
</dbReference>
<dbReference type="PANTHER" id="PTHR10459:SF80">
    <property type="entry name" value="POLY [ADP-RIBOSE] POLYMERASE 1"/>
    <property type="match status" value="1"/>
</dbReference>
<dbReference type="PANTHER" id="PTHR10459">
    <property type="entry name" value="DNA LIGASE"/>
    <property type="match status" value="1"/>
</dbReference>
<dbReference type="InterPro" id="IPR004102">
    <property type="entry name" value="Poly(ADP-ribose)pol_reg_dom"/>
</dbReference>
<keyword evidence="4" id="KW-0548">Nucleotidyltransferase</keyword>
<keyword evidence="9" id="KW-1185">Reference proteome</keyword>
<dbReference type="GO" id="GO:0006302">
    <property type="term" value="P:double-strand break repair"/>
    <property type="evidence" value="ECO:0007669"/>
    <property type="project" value="TreeGrafter"/>
</dbReference>
<proteinExistence type="predicted"/>
<dbReference type="InterPro" id="IPR012317">
    <property type="entry name" value="Poly(ADP-ribose)pol_cat_dom"/>
</dbReference>
<dbReference type="GO" id="GO:0016779">
    <property type="term" value="F:nucleotidyltransferase activity"/>
    <property type="evidence" value="ECO:0007669"/>
    <property type="project" value="UniProtKB-KW"/>
</dbReference>
<dbReference type="InterPro" id="IPR050800">
    <property type="entry name" value="ARTD/PARP"/>
</dbReference>
<evidence type="ECO:0000259" key="7">
    <source>
        <dbReference type="PROSITE" id="PS51059"/>
    </source>
</evidence>
<evidence type="ECO:0000256" key="5">
    <source>
        <dbReference type="ARBA" id="ARBA00023027"/>
    </source>
</evidence>